<dbReference type="EMBL" id="JAIXMP010000042">
    <property type="protein sequence ID" value="KAI9247452.1"/>
    <property type="molecule type" value="Genomic_DNA"/>
</dbReference>
<keyword evidence="3" id="KW-1185">Reference proteome</keyword>
<evidence type="ECO:0000313" key="3">
    <source>
        <dbReference type="Proteomes" id="UP001209540"/>
    </source>
</evidence>
<protein>
    <submittedName>
        <fullName evidence="2">Uncharacterized protein</fullName>
    </submittedName>
</protein>
<reference evidence="2" key="2">
    <citation type="submission" date="2023-02" db="EMBL/GenBank/DDBJ databases">
        <authorList>
            <consortium name="DOE Joint Genome Institute"/>
            <person name="Mondo S.J."/>
            <person name="Chang Y."/>
            <person name="Wang Y."/>
            <person name="Ahrendt S."/>
            <person name="Andreopoulos W."/>
            <person name="Barry K."/>
            <person name="Beard J."/>
            <person name="Benny G.L."/>
            <person name="Blankenship S."/>
            <person name="Bonito G."/>
            <person name="Cuomo C."/>
            <person name="Desiro A."/>
            <person name="Gervers K.A."/>
            <person name="Hundley H."/>
            <person name="Kuo A."/>
            <person name="LaButti K."/>
            <person name="Lang B.F."/>
            <person name="Lipzen A."/>
            <person name="O'Donnell K."/>
            <person name="Pangilinan J."/>
            <person name="Reynolds N."/>
            <person name="Sandor L."/>
            <person name="Smith M.W."/>
            <person name="Tsang A."/>
            <person name="Grigoriev I.V."/>
            <person name="Stajich J.E."/>
            <person name="Spatafora J.W."/>
        </authorList>
    </citation>
    <scope>NUCLEOTIDE SEQUENCE</scope>
    <source>
        <strain evidence="2">RSA 2281</strain>
    </source>
</reference>
<evidence type="ECO:0000256" key="1">
    <source>
        <dbReference type="SAM" id="MobiDB-lite"/>
    </source>
</evidence>
<accession>A0AAD5K1Y0</accession>
<reference evidence="2" key="1">
    <citation type="journal article" date="2022" name="IScience">
        <title>Evolution of zygomycete secretomes and the origins of terrestrial fungal ecologies.</title>
        <authorList>
            <person name="Chang Y."/>
            <person name="Wang Y."/>
            <person name="Mondo S."/>
            <person name="Ahrendt S."/>
            <person name="Andreopoulos W."/>
            <person name="Barry K."/>
            <person name="Beard J."/>
            <person name="Benny G.L."/>
            <person name="Blankenship S."/>
            <person name="Bonito G."/>
            <person name="Cuomo C."/>
            <person name="Desiro A."/>
            <person name="Gervers K.A."/>
            <person name="Hundley H."/>
            <person name="Kuo A."/>
            <person name="LaButti K."/>
            <person name="Lang B.F."/>
            <person name="Lipzen A."/>
            <person name="O'Donnell K."/>
            <person name="Pangilinan J."/>
            <person name="Reynolds N."/>
            <person name="Sandor L."/>
            <person name="Smith M.E."/>
            <person name="Tsang A."/>
            <person name="Grigoriev I.V."/>
            <person name="Stajich J.E."/>
            <person name="Spatafora J.W."/>
        </authorList>
    </citation>
    <scope>NUCLEOTIDE SEQUENCE</scope>
    <source>
        <strain evidence="2">RSA 2281</strain>
    </source>
</reference>
<dbReference type="Proteomes" id="UP001209540">
    <property type="component" value="Unassembled WGS sequence"/>
</dbReference>
<name>A0AAD5K1Y0_9FUNG</name>
<organism evidence="2 3">
    <name type="scientific">Phascolomyces articulosus</name>
    <dbReference type="NCBI Taxonomy" id="60185"/>
    <lineage>
        <taxon>Eukaryota</taxon>
        <taxon>Fungi</taxon>
        <taxon>Fungi incertae sedis</taxon>
        <taxon>Mucoromycota</taxon>
        <taxon>Mucoromycotina</taxon>
        <taxon>Mucoromycetes</taxon>
        <taxon>Mucorales</taxon>
        <taxon>Lichtheimiaceae</taxon>
        <taxon>Phascolomyces</taxon>
    </lineage>
</organism>
<comment type="caution">
    <text evidence="2">The sequence shown here is derived from an EMBL/GenBank/DDBJ whole genome shotgun (WGS) entry which is preliminary data.</text>
</comment>
<dbReference type="AlphaFoldDB" id="A0AAD5K1Y0"/>
<feature type="region of interest" description="Disordered" evidence="1">
    <location>
        <begin position="1"/>
        <end position="28"/>
    </location>
</feature>
<gene>
    <name evidence="2" type="ORF">BDA99DRAFT_542899</name>
</gene>
<proteinExistence type="predicted"/>
<feature type="compositionally biased region" description="Low complexity" evidence="1">
    <location>
        <begin position="1"/>
        <end position="18"/>
    </location>
</feature>
<evidence type="ECO:0000313" key="2">
    <source>
        <dbReference type="EMBL" id="KAI9247452.1"/>
    </source>
</evidence>
<sequence>MIRSFSSNASSSASSSSNRNDDSNVNLNPSHAAALAKNQAKEAEISREMLAMKKGFKDWCAENYCYEIEPNVFKAHELVTEAKLLRFLKEVVDKMGNRKRRRNSVYRFKCKFEFILEITCCRPHVIKVPNVVQYSIFFLNHRSFLRLDIDLMVYIVPLLLSERELF</sequence>